<evidence type="ECO:0000259" key="2">
    <source>
        <dbReference type="PROSITE" id="PS50280"/>
    </source>
</evidence>
<dbReference type="InterPro" id="IPR001214">
    <property type="entry name" value="SET_dom"/>
</dbReference>
<name>A0A3D8R0R1_9HELO</name>
<keyword evidence="4" id="KW-1185">Reference proteome</keyword>
<feature type="chain" id="PRO_5017713161" description="SET domain-containing protein" evidence="1">
    <location>
        <begin position="19"/>
        <end position="459"/>
    </location>
</feature>
<dbReference type="Gene3D" id="2.170.270.10">
    <property type="entry name" value="SET domain"/>
    <property type="match status" value="1"/>
</dbReference>
<dbReference type="CDD" id="cd20071">
    <property type="entry name" value="SET_SMYD"/>
    <property type="match status" value="1"/>
</dbReference>
<keyword evidence="1" id="KW-0732">Signal</keyword>
<feature type="signal peptide" evidence="1">
    <location>
        <begin position="1"/>
        <end position="18"/>
    </location>
</feature>
<organism evidence="3 4">
    <name type="scientific">Coleophoma cylindrospora</name>
    <dbReference type="NCBI Taxonomy" id="1849047"/>
    <lineage>
        <taxon>Eukaryota</taxon>
        <taxon>Fungi</taxon>
        <taxon>Dikarya</taxon>
        <taxon>Ascomycota</taxon>
        <taxon>Pezizomycotina</taxon>
        <taxon>Leotiomycetes</taxon>
        <taxon>Helotiales</taxon>
        <taxon>Dermateaceae</taxon>
        <taxon>Coleophoma</taxon>
    </lineage>
</organism>
<reference evidence="3 4" key="1">
    <citation type="journal article" date="2018" name="IMA Fungus">
        <title>IMA Genome-F 9: Draft genome sequence of Annulohypoxylon stygium, Aspergillus mulundensis, Berkeleyomyces basicola (syn. Thielaviopsis basicola), Ceratocystis smalleyi, two Cercospora beticola strains, Coleophoma cylindrospora, Fusarium fracticaudum, Phialophora cf. hyalina, and Morchella septimelata.</title>
        <authorList>
            <person name="Wingfield B.D."/>
            <person name="Bills G.F."/>
            <person name="Dong Y."/>
            <person name="Huang W."/>
            <person name="Nel W.J."/>
            <person name="Swalarsk-Parry B.S."/>
            <person name="Vaghefi N."/>
            <person name="Wilken P.M."/>
            <person name="An Z."/>
            <person name="de Beer Z.W."/>
            <person name="De Vos L."/>
            <person name="Chen L."/>
            <person name="Duong T.A."/>
            <person name="Gao Y."/>
            <person name="Hammerbacher A."/>
            <person name="Kikkert J.R."/>
            <person name="Li Y."/>
            <person name="Li H."/>
            <person name="Li K."/>
            <person name="Li Q."/>
            <person name="Liu X."/>
            <person name="Ma X."/>
            <person name="Naidoo K."/>
            <person name="Pethybridge S.J."/>
            <person name="Sun J."/>
            <person name="Steenkamp E.T."/>
            <person name="van der Nest M.A."/>
            <person name="van Wyk S."/>
            <person name="Wingfield M.J."/>
            <person name="Xiong C."/>
            <person name="Yue Q."/>
            <person name="Zhang X."/>
        </authorList>
    </citation>
    <scope>NUCLEOTIDE SEQUENCE [LARGE SCALE GENOMIC DNA]</scope>
    <source>
        <strain evidence="3 4">BP6252</strain>
    </source>
</reference>
<accession>A0A3D8R0R1</accession>
<dbReference type="AlphaFoldDB" id="A0A3D8R0R1"/>
<evidence type="ECO:0000313" key="3">
    <source>
        <dbReference type="EMBL" id="RDW67520.1"/>
    </source>
</evidence>
<comment type="caution">
    <text evidence="3">The sequence shown here is derived from an EMBL/GenBank/DDBJ whole genome shotgun (WGS) entry which is preliminary data.</text>
</comment>
<dbReference type="InterPro" id="IPR053185">
    <property type="entry name" value="SET_domain_protein"/>
</dbReference>
<gene>
    <name evidence="3" type="ORF">BP6252_08916</name>
</gene>
<dbReference type="PANTHER" id="PTHR47332">
    <property type="entry name" value="SET DOMAIN-CONTAINING PROTEIN 5"/>
    <property type="match status" value="1"/>
</dbReference>
<evidence type="ECO:0000256" key="1">
    <source>
        <dbReference type="SAM" id="SignalP"/>
    </source>
</evidence>
<protein>
    <recommendedName>
        <fullName evidence="2">SET domain-containing protein</fullName>
    </recommendedName>
</protein>
<feature type="domain" description="SET" evidence="2">
    <location>
        <begin position="152"/>
        <end position="309"/>
    </location>
</feature>
<dbReference type="InterPro" id="IPR046341">
    <property type="entry name" value="SET_dom_sf"/>
</dbReference>
<dbReference type="STRING" id="1849047.A0A3D8R0R1"/>
<dbReference type="Pfam" id="PF00856">
    <property type="entry name" value="SET"/>
    <property type="match status" value="1"/>
</dbReference>
<dbReference type="OrthoDB" id="265717at2759"/>
<sequence length="459" mass="51690">MRSLLYFPLHVMTVVAHASGHGQNEVCAFNSLFVQHSSGGPEYAAELQLQPSLETADEDILRQLASDAISCRNGTLCDAPRVQNWTSSLPCIKGIFSDEEICVFTDSNFAQGRGISLVTTPARAQFIASQPAFTSSALIKNVNPDRAHTIPANYKMKEIPGKGMGLEAIRHMKQGQLIMANTPSLMIDYRSFEWLPLQDHQLLQTMAVEYLPEAHQAAIMQLSTHDDVTDMPKDEIISKITSTNSFDITPHREDLEQDYKLFTLFPDIARLNHDCRPNAAYRFDHATMTQKIHALRDILPGEELTLSYTNPSVSRRERQDRLKRLWGFQCGCKSCTQNERRGKESDDRVAQINSLKPKFTDYPSTATAAMAELLINLSRQEGLWETIYLPYTYAALKYNSIGESSMAVKHAHMAMQYGLPLVGNEHSYMIEMATLVDKPSEHWSWRTSLGQSINVVIEE</sequence>
<dbReference type="SUPFAM" id="SSF82199">
    <property type="entry name" value="SET domain"/>
    <property type="match status" value="1"/>
</dbReference>
<proteinExistence type="predicted"/>
<dbReference type="PROSITE" id="PS50280">
    <property type="entry name" value="SET"/>
    <property type="match status" value="1"/>
</dbReference>
<dbReference type="SMART" id="SM00317">
    <property type="entry name" value="SET"/>
    <property type="match status" value="1"/>
</dbReference>
<dbReference type="EMBL" id="PDLM01000010">
    <property type="protein sequence ID" value="RDW67520.1"/>
    <property type="molecule type" value="Genomic_DNA"/>
</dbReference>
<dbReference type="Proteomes" id="UP000256645">
    <property type="component" value="Unassembled WGS sequence"/>
</dbReference>
<evidence type="ECO:0000313" key="4">
    <source>
        <dbReference type="Proteomes" id="UP000256645"/>
    </source>
</evidence>
<dbReference type="PANTHER" id="PTHR47332:SF6">
    <property type="entry name" value="SET DOMAIN-CONTAINING PROTEIN"/>
    <property type="match status" value="1"/>
</dbReference>